<organism evidence="2 3">
    <name type="scientific">Idiomarina baltica</name>
    <dbReference type="NCBI Taxonomy" id="190892"/>
    <lineage>
        <taxon>Bacteria</taxon>
        <taxon>Pseudomonadati</taxon>
        <taxon>Pseudomonadota</taxon>
        <taxon>Gammaproteobacteria</taxon>
        <taxon>Alteromonadales</taxon>
        <taxon>Idiomarinaceae</taxon>
        <taxon>Idiomarina</taxon>
    </lineage>
</organism>
<dbReference type="GO" id="GO:0008728">
    <property type="term" value="F:GTP diphosphokinase activity"/>
    <property type="evidence" value="ECO:0007669"/>
    <property type="project" value="UniProtKB-EC"/>
</dbReference>
<proteinExistence type="predicted"/>
<protein>
    <submittedName>
        <fullName evidence="2">GTP diphosphokinase</fullName>
        <ecNumber evidence="2">2.7.6.5</ecNumber>
    </submittedName>
</protein>
<evidence type="ECO:0000313" key="3">
    <source>
        <dbReference type="Proteomes" id="UP000262878"/>
    </source>
</evidence>
<feature type="domain" description="ACT" evidence="1">
    <location>
        <begin position="5"/>
        <end position="78"/>
    </location>
</feature>
<evidence type="ECO:0000259" key="1">
    <source>
        <dbReference type="PROSITE" id="PS51671"/>
    </source>
</evidence>
<name>A0A348WLF2_9GAMM</name>
<dbReference type="GO" id="GO:0016301">
    <property type="term" value="F:kinase activity"/>
    <property type="evidence" value="ECO:0007669"/>
    <property type="project" value="UniProtKB-KW"/>
</dbReference>
<dbReference type="InterPro" id="IPR045865">
    <property type="entry name" value="ACT-like_dom_sf"/>
</dbReference>
<keyword evidence="2" id="KW-0418">Kinase</keyword>
<comment type="caution">
    <text evidence="2">The sequence shown here is derived from an EMBL/GenBank/DDBJ whole genome shotgun (WGS) entry which is preliminary data.</text>
</comment>
<accession>A0A348WLF2</accession>
<dbReference type="CDD" id="cd04876">
    <property type="entry name" value="ACT_RelA-SpoT"/>
    <property type="match status" value="1"/>
</dbReference>
<keyword evidence="2" id="KW-0808">Transferase</keyword>
<dbReference type="EC" id="2.7.6.5" evidence="2"/>
<gene>
    <name evidence="2" type="primary">relA</name>
    <name evidence="2" type="ORF">DCR58_01120</name>
</gene>
<dbReference type="SUPFAM" id="SSF55021">
    <property type="entry name" value="ACT-like"/>
    <property type="match status" value="1"/>
</dbReference>
<dbReference type="Pfam" id="PF13291">
    <property type="entry name" value="ACT_4"/>
    <property type="match status" value="1"/>
</dbReference>
<dbReference type="EMBL" id="DMUP01000025">
    <property type="protein sequence ID" value="HAR55364.1"/>
    <property type="molecule type" value="Genomic_DNA"/>
</dbReference>
<dbReference type="STRING" id="314276.OS145_07364"/>
<reference evidence="2 3" key="1">
    <citation type="journal article" date="2018" name="Nat. Biotechnol.">
        <title>A standardized bacterial taxonomy based on genome phylogeny substantially revises the tree of life.</title>
        <authorList>
            <person name="Parks D.H."/>
            <person name="Chuvochina M."/>
            <person name="Waite D.W."/>
            <person name="Rinke C."/>
            <person name="Skarshewski A."/>
            <person name="Chaumeil P.A."/>
            <person name="Hugenholtz P."/>
        </authorList>
    </citation>
    <scope>NUCLEOTIDE SEQUENCE [LARGE SCALE GENOMIC DNA]</scope>
    <source>
        <strain evidence="2">UBA9360</strain>
    </source>
</reference>
<sequence>EYRASVRISALDRNGLLHDITSVLANEKAAVLQMDSESDAQSQSATIWLKLAVKNNQALQKIIQHLRQLPGIEQVQRS</sequence>
<dbReference type="Gene3D" id="3.30.70.260">
    <property type="match status" value="1"/>
</dbReference>
<dbReference type="Proteomes" id="UP000262878">
    <property type="component" value="Unassembled WGS sequence"/>
</dbReference>
<dbReference type="PROSITE" id="PS51671">
    <property type="entry name" value="ACT"/>
    <property type="match status" value="1"/>
</dbReference>
<dbReference type="InterPro" id="IPR002912">
    <property type="entry name" value="ACT_dom"/>
</dbReference>
<feature type="non-terminal residue" evidence="2">
    <location>
        <position position="1"/>
    </location>
</feature>
<evidence type="ECO:0000313" key="2">
    <source>
        <dbReference type="EMBL" id="HAR55364.1"/>
    </source>
</evidence>
<dbReference type="AlphaFoldDB" id="A0A348WLF2"/>